<dbReference type="AlphaFoldDB" id="M7XHN0"/>
<dbReference type="Proteomes" id="UP000010953">
    <property type="component" value="Unassembled WGS sequence"/>
</dbReference>
<dbReference type="InParanoid" id="M7XHN0"/>
<comment type="caution">
    <text evidence="1">The sequence shown here is derived from an EMBL/GenBank/DDBJ whole genome shotgun (WGS) entry which is preliminary data.</text>
</comment>
<evidence type="ECO:0000313" key="2">
    <source>
        <dbReference type="Proteomes" id="UP000010953"/>
    </source>
</evidence>
<proteinExistence type="predicted"/>
<accession>M7XHN0</accession>
<organism evidence="1 2">
    <name type="scientific">Mariniradius saccharolyticus AK6</name>
    <dbReference type="NCBI Taxonomy" id="1239962"/>
    <lineage>
        <taxon>Bacteria</taxon>
        <taxon>Pseudomonadati</taxon>
        <taxon>Bacteroidota</taxon>
        <taxon>Cytophagia</taxon>
        <taxon>Cytophagales</taxon>
        <taxon>Cyclobacteriaceae</taxon>
        <taxon>Mariniradius</taxon>
    </lineage>
</organism>
<name>M7XHN0_9BACT</name>
<dbReference type="EMBL" id="AMZY02000007">
    <property type="protein sequence ID" value="EMS34063.1"/>
    <property type="molecule type" value="Genomic_DNA"/>
</dbReference>
<gene>
    <name evidence="1" type="ORF">C943_03879</name>
</gene>
<sequence length="57" mass="6071">MIVLKKSTTDAPTAVISHVKMVANRAALTGPSSTAKFSNVSIIALEGMDLKKPFARR</sequence>
<evidence type="ECO:0000313" key="1">
    <source>
        <dbReference type="EMBL" id="EMS34063.1"/>
    </source>
</evidence>
<keyword evidence="2" id="KW-1185">Reference proteome</keyword>
<protein>
    <submittedName>
        <fullName evidence="1">Uncharacterized protein</fullName>
    </submittedName>
</protein>
<reference evidence="1" key="1">
    <citation type="submission" date="2013-01" db="EMBL/GenBank/DDBJ databases">
        <title>Genome assembly of Mariniradius saccharolyticus AK6.</title>
        <authorList>
            <person name="Vaidya B."/>
            <person name="Khatri I."/>
            <person name="Tanuku N.R.S."/>
            <person name="Subramanian S."/>
            <person name="Pinnaka A."/>
        </authorList>
    </citation>
    <scope>NUCLEOTIDE SEQUENCE [LARGE SCALE GENOMIC DNA]</scope>
    <source>
        <strain evidence="1">AK6</strain>
    </source>
</reference>